<dbReference type="InParanoid" id="D2W2D7"/>
<keyword evidence="3" id="KW-1185">Reference proteome</keyword>
<evidence type="ECO:0000313" key="3">
    <source>
        <dbReference type="Proteomes" id="UP000006671"/>
    </source>
</evidence>
<dbReference type="Proteomes" id="UP000006671">
    <property type="component" value="Unassembled WGS sequence"/>
</dbReference>
<dbReference type="GeneID" id="8862982"/>
<reference evidence="2 3" key="1">
    <citation type="journal article" date="2010" name="Cell">
        <title>The genome of Naegleria gruberi illuminates early eukaryotic versatility.</title>
        <authorList>
            <person name="Fritz-Laylin L.K."/>
            <person name="Prochnik S.E."/>
            <person name="Ginger M.L."/>
            <person name="Dacks J.B."/>
            <person name="Carpenter M.L."/>
            <person name="Field M.C."/>
            <person name="Kuo A."/>
            <person name="Paredez A."/>
            <person name="Chapman J."/>
            <person name="Pham J."/>
            <person name="Shu S."/>
            <person name="Neupane R."/>
            <person name="Cipriano M."/>
            <person name="Mancuso J."/>
            <person name="Tu H."/>
            <person name="Salamov A."/>
            <person name="Lindquist E."/>
            <person name="Shapiro H."/>
            <person name="Lucas S."/>
            <person name="Grigoriev I.V."/>
            <person name="Cande W.Z."/>
            <person name="Fulton C."/>
            <person name="Rokhsar D.S."/>
            <person name="Dawson S.C."/>
        </authorList>
    </citation>
    <scope>NUCLEOTIDE SEQUENCE [LARGE SCALE GENOMIC DNA]</scope>
    <source>
        <strain evidence="2 3">NEG-M</strain>
    </source>
</reference>
<dbReference type="EMBL" id="GG738925">
    <property type="protein sequence ID" value="EFC36843.1"/>
    <property type="molecule type" value="Genomic_DNA"/>
</dbReference>
<dbReference type="AlphaFoldDB" id="D2W2D7"/>
<dbReference type="RefSeq" id="XP_002669587.1">
    <property type="nucleotide sequence ID" value="XM_002669541.1"/>
</dbReference>
<organism evidence="3">
    <name type="scientific">Naegleria gruberi</name>
    <name type="common">Amoeba</name>
    <dbReference type="NCBI Taxonomy" id="5762"/>
    <lineage>
        <taxon>Eukaryota</taxon>
        <taxon>Discoba</taxon>
        <taxon>Heterolobosea</taxon>
        <taxon>Tetramitia</taxon>
        <taxon>Eutetramitia</taxon>
        <taxon>Vahlkampfiidae</taxon>
        <taxon>Naegleria</taxon>
    </lineage>
</organism>
<protein>
    <submittedName>
        <fullName evidence="2">Predicted protein</fullName>
    </submittedName>
</protein>
<name>D2W2D7_NAEGR</name>
<gene>
    <name evidence="2" type="ORF">NAEGRDRAFT_75552</name>
</gene>
<proteinExistence type="predicted"/>
<evidence type="ECO:0000313" key="2">
    <source>
        <dbReference type="EMBL" id="EFC36843.1"/>
    </source>
</evidence>
<dbReference type="KEGG" id="ngr:NAEGRDRAFT_75552"/>
<dbReference type="VEuPathDB" id="AmoebaDB:NAEGRDRAFT_75552"/>
<evidence type="ECO:0000256" key="1">
    <source>
        <dbReference type="SAM" id="MobiDB-lite"/>
    </source>
</evidence>
<feature type="region of interest" description="Disordered" evidence="1">
    <location>
        <begin position="18"/>
        <end position="66"/>
    </location>
</feature>
<feature type="compositionally biased region" description="Acidic residues" evidence="1">
    <location>
        <begin position="36"/>
        <end position="52"/>
    </location>
</feature>
<sequence>MPSFRQKFSSLYKKNQYDRFDKSGGGSNQHILQDTLSDDDGVSFSDDDDDEFPSAPTPIHEYDGKEPLRGIISDFGDVKNHKVITHSSYSSDMDIIGAKTIDESGVNISAFNDDNNNSNNSSGINDDNIRLIHSPNGSTSPIQFITKPSLKQSKTFHYSKQFTSSYNVKGEGRSDIRKLDDSNQSSRKSFDGSFFRSHKVGEITQSASLTSISAIAPGYTITKKASFKLFPSINLVGDDENMESK</sequence>
<accession>D2W2D7</accession>